<dbReference type="Proteomes" id="UP001260090">
    <property type="component" value="Chromosome"/>
</dbReference>
<name>A0A4Y6F8X1_9BACI</name>
<dbReference type="FunFam" id="3.30.70.1660:FF:000002">
    <property type="entry name" value="Peptide chain release factor 1"/>
    <property type="match status" value="1"/>
</dbReference>
<reference evidence="11 15" key="2">
    <citation type="submission" date="2020-12" db="EMBL/GenBank/DDBJ databases">
        <title>FDA dAtabase for Regulatory Grade micrObial Sequences (FDA-ARGOS): Supporting development and validation of Infectious Disease Dx tests.</title>
        <authorList>
            <person name="Nelson B."/>
            <person name="Plummer A."/>
            <person name="Tallon L."/>
            <person name="Sadzewicz L."/>
            <person name="Zhao X."/>
            <person name="Boylan J."/>
            <person name="Ott S."/>
            <person name="Bowen H."/>
            <person name="Vavikolanu K."/>
            <person name="Mehta A."/>
            <person name="Aluvathingal J."/>
            <person name="Nadendla S."/>
            <person name="Myers T."/>
            <person name="Yan Y."/>
            <person name="Sichtig H."/>
        </authorList>
    </citation>
    <scope>NUCLEOTIDE SEQUENCE [LARGE SCALE GENOMIC DNA]</scope>
    <source>
        <strain evidence="11 15">FDAARGOS_920</strain>
    </source>
</reference>
<organism evidence="12 14">
    <name type="scientific">Bacillus tropicus</name>
    <dbReference type="NCBI Taxonomy" id="2026188"/>
    <lineage>
        <taxon>Bacteria</taxon>
        <taxon>Bacillati</taxon>
        <taxon>Bacillota</taxon>
        <taxon>Bacilli</taxon>
        <taxon>Bacillales</taxon>
        <taxon>Bacillaceae</taxon>
        <taxon>Bacillus</taxon>
        <taxon>Bacillus cereus group</taxon>
    </lineage>
</organism>
<comment type="subcellular location">
    <subcellularLocation>
        <location evidence="2 8">Cytoplasm</location>
    </subcellularLocation>
</comment>
<dbReference type="InterPro" id="IPR045853">
    <property type="entry name" value="Pep_chain_release_fac_I_sf"/>
</dbReference>
<evidence type="ECO:0000256" key="2">
    <source>
        <dbReference type="ARBA" id="ARBA00004496"/>
    </source>
</evidence>
<proteinExistence type="inferred from homology"/>
<evidence type="ECO:0000256" key="6">
    <source>
        <dbReference type="ARBA" id="ARBA00022917"/>
    </source>
</evidence>
<feature type="domain" description="Prokaryotic-type class I peptide chain release factors" evidence="10">
    <location>
        <begin position="226"/>
        <end position="242"/>
    </location>
</feature>
<evidence type="ECO:0000313" key="15">
    <source>
        <dbReference type="Proteomes" id="UP000594791"/>
    </source>
</evidence>
<keyword evidence="5 8" id="KW-0963">Cytoplasm</keyword>
<comment type="similarity">
    <text evidence="3 8">Belongs to the prokaryotic/mitochondrial release factor family.</text>
</comment>
<dbReference type="NCBIfam" id="NF001859">
    <property type="entry name" value="PRK00591.1"/>
    <property type="match status" value="1"/>
</dbReference>
<protein>
    <recommendedName>
        <fullName evidence="7 8">Peptide chain release factor 1</fullName>
        <shortName evidence="8">RF-1</shortName>
    </recommendedName>
</protein>
<evidence type="ECO:0000256" key="8">
    <source>
        <dbReference type="HAMAP-Rule" id="MF_00093"/>
    </source>
</evidence>
<accession>A0A4Y6F8X1</accession>
<evidence type="ECO:0000256" key="4">
    <source>
        <dbReference type="ARBA" id="ARBA00022481"/>
    </source>
</evidence>
<dbReference type="GO" id="GO:0005829">
    <property type="term" value="C:cytosol"/>
    <property type="evidence" value="ECO:0007669"/>
    <property type="project" value="UniProtKB-ARBA"/>
</dbReference>
<dbReference type="EMBL" id="CP119875">
    <property type="protein sequence ID" value="WMY18020.1"/>
    <property type="molecule type" value="Genomic_DNA"/>
</dbReference>
<reference evidence="12 14" key="1">
    <citation type="submission" date="2019-06" db="EMBL/GenBank/DDBJ databases">
        <title>Biocontrol Bacillus strains from Vietnam.</title>
        <authorList>
            <person name="Borriss R."/>
            <person name="Lasch P."/>
            <person name="Thanh Tam L.T."/>
            <person name="Luong P.T."/>
            <person name="Phuong Thao L.T."/>
            <person name="Kim Chung L.T."/>
        </authorList>
    </citation>
    <scope>NUCLEOTIDE SEQUENCE [LARGE SCALE GENOMIC DNA]</scope>
    <source>
        <strain evidence="12 14">SN1</strain>
    </source>
</reference>
<evidence type="ECO:0000313" key="13">
    <source>
        <dbReference type="EMBL" id="WMY18020.1"/>
    </source>
</evidence>
<dbReference type="RefSeq" id="WP_029441082.1">
    <property type="nucleotide sequence ID" value="NZ_CP020937.1"/>
</dbReference>
<dbReference type="PROSITE" id="PS00745">
    <property type="entry name" value="RF_PROK_I"/>
    <property type="match status" value="1"/>
</dbReference>
<dbReference type="Gene3D" id="6.10.140.1950">
    <property type="match status" value="1"/>
</dbReference>
<dbReference type="PANTHER" id="PTHR43804">
    <property type="entry name" value="LD18447P"/>
    <property type="match status" value="1"/>
</dbReference>
<keyword evidence="4 8" id="KW-0488">Methylation</keyword>
<dbReference type="Proteomes" id="UP000594791">
    <property type="component" value="Chromosome"/>
</dbReference>
<dbReference type="PANTHER" id="PTHR43804:SF7">
    <property type="entry name" value="LD18447P"/>
    <property type="match status" value="1"/>
</dbReference>
<keyword evidence="15" id="KW-1185">Reference proteome</keyword>
<dbReference type="GeneID" id="93005793"/>
<evidence type="ECO:0000313" key="11">
    <source>
        <dbReference type="EMBL" id="QPR80347.1"/>
    </source>
</evidence>
<evidence type="ECO:0000256" key="3">
    <source>
        <dbReference type="ARBA" id="ARBA00010835"/>
    </source>
</evidence>
<dbReference type="Pfam" id="PF00472">
    <property type="entry name" value="RF-1"/>
    <property type="match status" value="1"/>
</dbReference>
<dbReference type="Gene3D" id="3.30.70.1660">
    <property type="match status" value="1"/>
</dbReference>
<dbReference type="GO" id="GO:0016149">
    <property type="term" value="F:translation release factor activity, codon specific"/>
    <property type="evidence" value="ECO:0007669"/>
    <property type="project" value="UniProtKB-UniRule"/>
</dbReference>
<feature type="coiled-coil region" evidence="9">
    <location>
        <begin position="41"/>
        <end position="94"/>
    </location>
</feature>
<sequence>MLDRLQAVENRYEKLNELLSDPEVISDTNKLREYSKEQSDIQETVEVYREYKDVREQLKDAKAMLEDKLDAEMREMVKEEVSELESQEKTLSERLKILLVPKDPNDDKNVIVEVRGAAGGDEAALFAGDLYRMYSRYAEVQGWKTEIIEASYTELGGYKEIIFMINGKGAFAKLKFENGAHRVQRVPETESGGRIHTSTATVAVLPEAEEVEIDIHEKDVRVDTFASSGPGGQSVNTTMSAVRLTHLPTGVVVSCQDEKSQIKNKEKAMKVLRARVYDKFRQEAQAEYDQNRKQAVGTGDRSERIRTYNFPQNRVTDHRIGLTIQKLDQILQGKLDDFINALVMEDQAQRMEAAE</sequence>
<evidence type="ECO:0000256" key="5">
    <source>
        <dbReference type="ARBA" id="ARBA00022490"/>
    </source>
</evidence>
<dbReference type="Pfam" id="PF03462">
    <property type="entry name" value="PCRF"/>
    <property type="match status" value="1"/>
</dbReference>
<comment type="PTM">
    <text evidence="8">Methylated by PrmC. Methylation increases the termination efficiency of RF1.</text>
</comment>
<evidence type="ECO:0000313" key="14">
    <source>
        <dbReference type="Proteomes" id="UP000312495"/>
    </source>
</evidence>
<dbReference type="FunFam" id="3.30.70.1660:FF:000004">
    <property type="entry name" value="Peptide chain release factor 1"/>
    <property type="match status" value="1"/>
</dbReference>
<dbReference type="Gene3D" id="3.30.160.20">
    <property type="match status" value="1"/>
</dbReference>
<keyword evidence="9" id="KW-0175">Coiled coil</keyword>
<evidence type="ECO:0000256" key="1">
    <source>
        <dbReference type="ARBA" id="ARBA00002986"/>
    </source>
</evidence>
<evidence type="ECO:0000313" key="12">
    <source>
        <dbReference type="EMBL" id="TNP11209.1"/>
    </source>
</evidence>
<dbReference type="InterPro" id="IPR050057">
    <property type="entry name" value="Prokaryotic/Mito_RF"/>
</dbReference>
<evidence type="ECO:0000313" key="16">
    <source>
        <dbReference type="Proteomes" id="UP001260090"/>
    </source>
</evidence>
<evidence type="ECO:0000256" key="9">
    <source>
        <dbReference type="SAM" id="Coils"/>
    </source>
</evidence>
<dbReference type="SUPFAM" id="SSF75620">
    <property type="entry name" value="Release factor"/>
    <property type="match status" value="1"/>
</dbReference>
<feature type="modified residue" description="N5-methylglutamine" evidence="8">
    <location>
        <position position="233"/>
    </location>
</feature>
<comment type="function">
    <text evidence="1 8">Peptide chain release factor 1 directs the termination of translation in response to the peptide chain termination codons UAG and UAA.</text>
</comment>
<dbReference type="HAMAP" id="MF_00093">
    <property type="entry name" value="Rel_fac_1"/>
    <property type="match status" value="1"/>
</dbReference>
<dbReference type="InterPro" id="IPR004373">
    <property type="entry name" value="RF-1"/>
</dbReference>
<evidence type="ECO:0000256" key="7">
    <source>
        <dbReference type="ARBA" id="ARBA00050039"/>
    </source>
</evidence>
<dbReference type="EMBL" id="CP065739">
    <property type="protein sequence ID" value="QPR80347.1"/>
    <property type="molecule type" value="Genomic_DNA"/>
</dbReference>
<dbReference type="InterPro" id="IPR000352">
    <property type="entry name" value="Pep_chain_release_fac_I"/>
</dbReference>
<dbReference type="NCBIfam" id="TIGR00019">
    <property type="entry name" value="prfA"/>
    <property type="match status" value="1"/>
</dbReference>
<dbReference type="InterPro" id="IPR005139">
    <property type="entry name" value="PCRF"/>
</dbReference>
<gene>
    <name evidence="8 12" type="primary">prfA</name>
    <name evidence="12" type="ORF">FHY71_25515</name>
    <name evidence="11" type="ORF">I6G77_19025</name>
    <name evidence="13" type="ORF">P3F89_00810</name>
</gene>
<dbReference type="SMART" id="SM00937">
    <property type="entry name" value="PCRF"/>
    <property type="match status" value="1"/>
</dbReference>
<dbReference type="FunFam" id="3.30.160.20:FF:000004">
    <property type="entry name" value="Peptide chain release factor 1"/>
    <property type="match status" value="1"/>
</dbReference>
<dbReference type="EMBL" id="VEPV01000015">
    <property type="protein sequence ID" value="TNP11209.1"/>
    <property type="molecule type" value="Genomic_DNA"/>
</dbReference>
<keyword evidence="6 8" id="KW-0648">Protein biosynthesis</keyword>
<evidence type="ECO:0000259" key="10">
    <source>
        <dbReference type="PROSITE" id="PS00745"/>
    </source>
</evidence>
<reference evidence="13 16" key="3">
    <citation type="submission" date="2023-03" db="EMBL/GenBank/DDBJ databases">
        <title>Plant growth-promoting bacteria for biocontrol of bacterial wilt in tomato.</title>
        <authorList>
            <person name="Song J."/>
            <person name="Jin Y.J."/>
        </authorList>
    </citation>
    <scope>NUCLEOTIDE SEQUENCE [LARGE SCALE GENOMIC DNA]</scope>
    <source>
        <strain evidence="13 16">T36S-23</strain>
    </source>
</reference>
<dbReference type="AlphaFoldDB" id="A0A4Y6F8X1"/>
<dbReference type="Proteomes" id="UP000312495">
    <property type="component" value="Unassembled WGS sequence"/>
</dbReference>